<dbReference type="EMBL" id="JACOME010000006">
    <property type="protein sequence ID" value="MBC3847725.1"/>
    <property type="molecule type" value="Genomic_DNA"/>
</dbReference>
<dbReference type="RefSeq" id="WP_186846831.1">
    <property type="nucleotide sequence ID" value="NZ_JACOME010000006.1"/>
</dbReference>
<comment type="caution">
    <text evidence="2">The sequence shown here is derived from an EMBL/GenBank/DDBJ whole genome shotgun (WGS) entry which is preliminary data.</text>
</comment>
<reference evidence="2 3" key="1">
    <citation type="submission" date="2020-08" db="EMBL/GenBank/DDBJ databases">
        <title>Winogradskyella ouciana sp. nov., isolated from the hadal seawater of the Mariana Trench.</title>
        <authorList>
            <person name="He X."/>
        </authorList>
    </citation>
    <scope>NUCLEOTIDE SEQUENCE [LARGE SCALE GENOMIC DNA]</scope>
    <source>
        <strain evidence="2 3">KCTC 22026</strain>
    </source>
</reference>
<dbReference type="Pfam" id="PF13020">
    <property type="entry name" value="NOV_C"/>
    <property type="match status" value="1"/>
</dbReference>
<sequence length="465" mass="53896">METHFEILIDASGSMGYMRGEKDEENKYLLSDRKHTRTDLVKKILNQSIINTIEFSEHIKVSTFRNKFNLDKNNERIILTRWVKNENGKNVQERYYSMSQDINVIYEGPFNSDELKSKIETIENPMPAGTPLYYILAQTISKSITNQVNIIILSDGDANDRIEFDIDILELIHGSKKDVKIHFIGIAQDEVAQKKSKNLAEKTGGIYSNLKAMNYDVNALNVLLSELNTKIMSNALEDNIKQTQIIAATKLDETQKDNTDHLAKDEGDKSEKETNVIVKDKSDLEKQVHKNTSSLEYISGQLNNILKLLQSKEQLEKDVKVVENKIHNERIGRLAEDFLYKKLRELFKDESTKVSWLNENGEQGLPYDFLLESDKGKFYYECKGTSSNFLEFQLTKPEWDFYLDNRNKYRLCFVKNVDSDAQYTRFMDLLTAMEEKKLTPCSMQDKAYKANRLIFAINESDIKWT</sequence>
<evidence type="ECO:0000313" key="2">
    <source>
        <dbReference type="EMBL" id="MBC3847725.1"/>
    </source>
</evidence>
<protein>
    <submittedName>
        <fullName evidence="2">DUF3883 domain-containing protein</fullName>
    </submittedName>
</protein>
<keyword evidence="3" id="KW-1185">Reference proteome</keyword>
<dbReference type="SUPFAM" id="SSF53300">
    <property type="entry name" value="vWA-like"/>
    <property type="match status" value="1"/>
</dbReference>
<proteinExistence type="predicted"/>
<dbReference type="InterPro" id="IPR036465">
    <property type="entry name" value="vWFA_dom_sf"/>
</dbReference>
<dbReference type="PROSITE" id="PS50234">
    <property type="entry name" value="VWFA"/>
    <property type="match status" value="1"/>
</dbReference>
<evidence type="ECO:0000259" key="1">
    <source>
        <dbReference type="PROSITE" id="PS50234"/>
    </source>
</evidence>
<evidence type="ECO:0000313" key="3">
    <source>
        <dbReference type="Proteomes" id="UP000607435"/>
    </source>
</evidence>
<name>A0ABR6Y4V5_9FLAO</name>
<dbReference type="InterPro" id="IPR002035">
    <property type="entry name" value="VWF_A"/>
</dbReference>
<accession>A0ABR6Y4V5</accession>
<dbReference type="Gene3D" id="3.40.50.410">
    <property type="entry name" value="von Willebrand factor, type A domain"/>
    <property type="match status" value="1"/>
</dbReference>
<gene>
    <name evidence="2" type="ORF">H6H04_15110</name>
</gene>
<dbReference type="Proteomes" id="UP000607435">
    <property type="component" value="Unassembled WGS sequence"/>
</dbReference>
<dbReference type="InterPro" id="IPR024975">
    <property type="entry name" value="NOV_C"/>
</dbReference>
<organism evidence="2 3">
    <name type="scientific">Winogradskyella echinorum</name>
    <dbReference type="NCBI Taxonomy" id="538189"/>
    <lineage>
        <taxon>Bacteria</taxon>
        <taxon>Pseudomonadati</taxon>
        <taxon>Bacteroidota</taxon>
        <taxon>Flavobacteriia</taxon>
        <taxon>Flavobacteriales</taxon>
        <taxon>Flavobacteriaceae</taxon>
        <taxon>Winogradskyella</taxon>
    </lineage>
</organism>
<feature type="domain" description="VWFA" evidence="1">
    <location>
        <begin position="4"/>
        <end position="231"/>
    </location>
</feature>